<sequence>MQEVVIVSAVRTPIGSFGGALAGLSATQLGSIAIKGALEKAGVGAKEVGEVFMGNVISANLGQAPARQASLGAGIGQNVPCTTINKVCSSGMKAVMIGAQSIMTGQNEVVVAGGMESMTNVPYYIPKARYGYKYGHGQLIDGLMHDGLWEIYNGFPMGNCAENTAKEMKITREEQDAYAINSYKRVAAATEAGYFKDEIVPVEIPQRKGDPILMKEDEEFKNVNFDKIPSLRPVFEKDGTVTAANASTINDGASALIIMSAAKAKELGLIPIAKIRGFGDAAQDPMWFTTSPSLAIPKAMKMAGVSADDVDFYEINEAFAAVAIANNRKLELDPARVNVFGGAVALGHPLGCSGARIITTLNSVLRQEGGTIGVAGICNGGGGASAIVIEKI</sequence>
<evidence type="ECO:0000259" key="11">
    <source>
        <dbReference type="Pfam" id="PF02803"/>
    </source>
</evidence>
<dbReference type="GO" id="GO:0003988">
    <property type="term" value="F:acetyl-CoA C-acyltransferase activity"/>
    <property type="evidence" value="ECO:0007669"/>
    <property type="project" value="UniProtKB-EC"/>
</dbReference>
<evidence type="ECO:0000256" key="5">
    <source>
        <dbReference type="ARBA" id="ARBA00022723"/>
    </source>
</evidence>
<evidence type="ECO:0000256" key="9">
    <source>
        <dbReference type="RuleBase" id="RU003557"/>
    </source>
</evidence>
<dbReference type="InterPro" id="IPR002155">
    <property type="entry name" value="Thiolase"/>
</dbReference>
<organism evidence="12 13">
    <name type="scientific">Imperialibacter roseus</name>
    <dbReference type="NCBI Taxonomy" id="1324217"/>
    <lineage>
        <taxon>Bacteria</taxon>
        <taxon>Pseudomonadati</taxon>
        <taxon>Bacteroidota</taxon>
        <taxon>Cytophagia</taxon>
        <taxon>Cytophagales</taxon>
        <taxon>Flammeovirgaceae</taxon>
        <taxon>Imperialibacter</taxon>
    </lineage>
</organism>
<protein>
    <recommendedName>
        <fullName evidence="3">acetyl-CoA C-acetyltransferase</fullName>
        <ecNumber evidence="3">2.3.1.9</ecNumber>
    </recommendedName>
</protein>
<keyword evidence="13" id="KW-1185">Reference proteome</keyword>
<evidence type="ECO:0000256" key="6">
    <source>
        <dbReference type="ARBA" id="ARBA00022946"/>
    </source>
</evidence>
<evidence type="ECO:0000313" key="12">
    <source>
        <dbReference type="EMBL" id="WOK08489.1"/>
    </source>
</evidence>
<evidence type="ECO:0000256" key="1">
    <source>
        <dbReference type="ARBA" id="ARBA00010982"/>
    </source>
</evidence>
<keyword evidence="4 9" id="KW-0808">Transferase</keyword>
<keyword evidence="8 9" id="KW-0012">Acyltransferase</keyword>
<evidence type="ECO:0000256" key="4">
    <source>
        <dbReference type="ARBA" id="ARBA00022679"/>
    </source>
</evidence>
<keyword evidence="7" id="KW-0630">Potassium</keyword>
<gene>
    <name evidence="12" type="ORF">RT717_07540</name>
</gene>
<dbReference type="Gene3D" id="3.40.47.10">
    <property type="match status" value="1"/>
</dbReference>
<dbReference type="PIRSF" id="PIRSF000429">
    <property type="entry name" value="Ac-CoA_Ac_transf"/>
    <property type="match status" value="1"/>
</dbReference>
<dbReference type="RefSeq" id="WP_317491127.1">
    <property type="nucleotide sequence ID" value="NZ_CP136051.1"/>
</dbReference>
<evidence type="ECO:0000256" key="2">
    <source>
        <dbReference type="ARBA" id="ARBA00011881"/>
    </source>
</evidence>
<comment type="similarity">
    <text evidence="1 9">Belongs to the thiolase-like superfamily. Thiolase family.</text>
</comment>
<dbReference type="Pfam" id="PF00108">
    <property type="entry name" value="Thiolase_N"/>
    <property type="match status" value="1"/>
</dbReference>
<dbReference type="InterPro" id="IPR020615">
    <property type="entry name" value="Thiolase_acyl_enz_int_AS"/>
</dbReference>
<dbReference type="Pfam" id="PF02803">
    <property type="entry name" value="Thiolase_C"/>
    <property type="match status" value="1"/>
</dbReference>
<evidence type="ECO:0000256" key="7">
    <source>
        <dbReference type="ARBA" id="ARBA00022958"/>
    </source>
</evidence>
<proteinExistence type="inferred from homology"/>
<dbReference type="EMBL" id="CP136051">
    <property type="protein sequence ID" value="WOK08489.1"/>
    <property type="molecule type" value="Genomic_DNA"/>
</dbReference>
<keyword evidence="6" id="KW-0809">Transit peptide</keyword>
<name>A0ABZ0IWJ6_9BACT</name>
<dbReference type="PROSITE" id="PS00099">
    <property type="entry name" value="THIOLASE_3"/>
    <property type="match status" value="1"/>
</dbReference>
<dbReference type="InterPro" id="IPR020610">
    <property type="entry name" value="Thiolase_AS"/>
</dbReference>
<dbReference type="PANTHER" id="PTHR18919:SF156">
    <property type="entry name" value="ACETYL-COA ACETYLTRANSFERASE, MITOCHONDRIAL"/>
    <property type="match status" value="1"/>
</dbReference>
<evidence type="ECO:0000259" key="10">
    <source>
        <dbReference type="Pfam" id="PF00108"/>
    </source>
</evidence>
<dbReference type="SUPFAM" id="SSF53901">
    <property type="entry name" value="Thiolase-like"/>
    <property type="match status" value="2"/>
</dbReference>
<comment type="subunit">
    <text evidence="2">Homotetramer.</text>
</comment>
<dbReference type="InterPro" id="IPR016039">
    <property type="entry name" value="Thiolase-like"/>
</dbReference>
<dbReference type="NCBIfam" id="TIGR01930">
    <property type="entry name" value="AcCoA-C-Actrans"/>
    <property type="match status" value="1"/>
</dbReference>
<dbReference type="InterPro" id="IPR020616">
    <property type="entry name" value="Thiolase_N"/>
</dbReference>
<dbReference type="EC" id="2.3.1.9" evidence="3"/>
<reference evidence="12 13" key="1">
    <citation type="journal article" date="2023" name="Microbiol. Resour. Announc.">
        <title>Complete Genome Sequence of Imperialibacter roseus strain P4T.</title>
        <authorList>
            <person name="Tizabi D.R."/>
            <person name="Bachvaroff T."/>
            <person name="Hill R.T."/>
        </authorList>
    </citation>
    <scope>NUCLEOTIDE SEQUENCE [LARGE SCALE GENOMIC DNA]</scope>
    <source>
        <strain evidence="12 13">P4T</strain>
    </source>
</reference>
<dbReference type="PROSITE" id="PS00737">
    <property type="entry name" value="THIOLASE_2"/>
    <property type="match status" value="1"/>
</dbReference>
<evidence type="ECO:0000313" key="13">
    <source>
        <dbReference type="Proteomes" id="UP001302349"/>
    </source>
</evidence>
<dbReference type="PANTHER" id="PTHR18919">
    <property type="entry name" value="ACETYL-COA C-ACYLTRANSFERASE"/>
    <property type="match status" value="1"/>
</dbReference>
<feature type="domain" description="Thiolase C-terminal" evidence="11">
    <location>
        <begin position="271"/>
        <end position="391"/>
    </location>
</feature>
<accession>A0ABZ0IWJ6</accession>
<dbReference type="PROSITE" id="PS00098">
    <property type="entry name" value="THIOLASE_1"/>
    <property type="match status" value="1"/>
</dbReference>
<feature type="domain" description="Thiolase N-terminal" evidence="10">
    <location>
        <begin position="4"/>
        <end position="261"/>
    </location>
</feature>
<keyword evidence="5" id="KW-0479">Metal-binding</keyword>
<evidence type="ECO:0000256" key="3">
    <source>
        <dbReference type="ARBA" id="ARBA00012705"/>
    </source>
</evidence>
<dbReference type="InterPro" id="IPR020613">
    <property type="entry name" value="Thiolase_CS"/>
</dbReference>
<dbReference type="CDD" id="cd00751">
    <property type="entry name" value="thiolase"/>
    <property type="match status" value="1"/>
</dbReference>
<dbReference type="InterPro" id="IPR020617">
    <property type="entry name" value="Thiolase_C"/>
</dbReference>
<evidence type="ECO:0000256" key="8">
    <source>
        <dbReference type="ARBA" id="ARBA00023315"/>
    </source>
</evidence>
<dbReference type="Proteomes" id="UP001302349">
    <property type="component" value="Chromosome"/>
</dbReference>